<organism evidence="2 3">
    <name type="scientific">Asticcacaulis biprosthecium C19</name>
    <dbReference type="NCBI Taxonomy" id="715226"/>
    <lineage>
        <taxon>Bacteria</taxon>
        <taxon>Pseudomonadati</taxon>
        <taxon>Pseudomonadota</taxon>
        <taxon>Alphaproteobacteria</taxon>
        <taxon>Caulobacterales</taxon>
        <taxon>Caulobacteraceae</taxon>
        <taxon>Asticcacaulis</taxon>
    </lineage>
</organism>
<dbReference type="InterPro" id="IPR009363">
    <property type="entry name" value="Phage_Mu_Gp16"/>
</dbReference>
<name>F4QGB8_9CAUL</name>
<reference evidence="3" key="1">
    <citation type="submission" date="2011-03" db="EMBL/GenBank/DDBJ databases">
        <title>Draft genome sequence of Brevundimonas diminuta.</title>
        <authorList>
            <person name="Brown P.J.B."/>
            <person name="Buechlein A."/>
            <person name="Hemmerich C."/>
            <person name="Brun Y.V."/>
        </authorList>
    </citation>
    <scope>NUCLEOTIDE SEQUENCE [LARGE SCALE GENOMIC DNA]</scope>
    <source>
        <strain evidence="3">C19</strain>
    </source>
</reference>
<evidence type="ECO:0000313" key="3">
    <source>
        <dbReference type="Proteomes" id="UP000006512"/>
    </source>
</evidence>
<evidence type="ECO:0000313" key="2">
    <source>
        <dbReference type="EMBL" id="EGF92446.1"/>
    </source>
</evidence>
<protein>
    <recommendedName>
        <fullName evidence="4">Mu-like prophage protein gp16</fullName>
    </recommendedName>
</protein>
<dbReference type="eggNOG" id="COG4382">
    <property type="taxonomic scope" value="Bacteria"/>
</dbReference>
<evidence type="ECO:0000256" key="1">
    <source>
        <dbReference type="SAM" id="MobiDB-lite"/>
    </source>
</evidence>
<feature type="region of interest" description="Disordered" evidence="1">
    <location>
        <begin position="58"/>
        <end position="88"/>
    </location>
</feature>
<dbReference type="STRING" id="715226.ABI_08820"/>
<dbReference type="Proteomes" id="UP000006512">
    <property type="component" value="Unassembled WGS sequence"/>
</dbReference>
<dbReference type="AlphaFoldDB" id="F4QGB8"/>
<proteinExistence type="predicted"/>
<accession>F4QGB8</accession>
<keyword evidence="3" id="KW-1185">Reference proteome</keyword>
<sequence length="205" mass="22490">MSALLSKVQIGRKELGLHEDDYRATLKRLTGQDTAKGLGDRDLLKVIEEFKRRGWVPKVVQGGKKKDPSTAPRSPSAHVGRRSSPASSPVAKKARALWISLYQLGVVQNSSERALEAFGARQLKVDALIWADDGQMFKLIEALKGMATRAGWSQHSDSPVALARDLVKAQCRKLSLMEPADLANLSIDLLRIRAAELGERIRSGV</sequence>
<dbReference type="OrthoDB" id="7353918at2"/>
<evidence type="ECO:0008006" key="4">
    <source>
        <dbReference type="Google" id="ProtNLM"/>
    </source>
</evidence>
<dbReference type="Pfam" id="PF06252">
    <property type="entry name" value="GemA"/>
    <property type="match status" value="1"/>
</dbReference>
<dbReference type="RefSeq" id="WP_006271621.1">
    <property type="nucleotide sequence ID" value="NZ_GL883077.1"/>
</dbReference>
<gene>
    <name evidence="2" type="ORF">ABI_08820</name>
</gene>
<dbReference type="EMBL" id="GL883077">
    <property type="protein sequence ID" value="EGF92446.1"/>
    <property type="molecule type" value="Genomic_DNA"/>
</dbReference>
<dbReference type="HOGENOM" id="CLU_107084_1_0_5"/>